<sequence>MCRSLFLLLAGSFLLLTVHAQKTIINDPNAEVRPVKGYHGIEVSGGINLYLSQGEEEAVVVSASNLKWREHIRTEVVDGILKISLDQHRWSRGNIKIKAYVSFTTLDRLTASGASNVFVDGVITGDRLAIDLSGASDFKGAINVKELRLEQSGASDSHVTGVVAELAEIHSSGASDVKGYDLTIQNCSVHASGASDIRVTVNKELSADLSGASSVFYKGDAVIKDVRSSGASTVKKSS</sequence>
<dbReference type="Gene3D" id="2.160.20.120">
    <property type="match status" value="1"/>
</dbReference>
<proteinExistence type="predicted"/>
<dbReference type="EMBL" id="BMJC01000006">
    <property type="protein sequence ID" value="GGB21963.1"/>
    <property type="molecule type" value="Genomic_DNA"/>
</dbReference>
<organism evidence="3 4">
    <name type="scientific">Puia dinghuensis</name>
    <dbReference type="NCBI Taxonomy" id="1792502"/>
    <lineage>
        <taxon>Bacteria</taxon>
        <taxon>Pseudomonadati</taxon>
        <taxon>Bacteroidota</taxon>
        <taxon>Chitinophagia</taxon>
        <taxon>Chitinophagales</taxon>
        <taxon>Chitinophagaceae</taxon>
        <taxon>Puia</taxon>
    </lineage>
</organism>
<comment type="caution">
    <text evidence="3">The sequence shown here is derived from an EMBL/GenBank/DDBJ whole genome shotgun (WGS) entry which is preliminary data.</text>
</comment>
<evidence type="ECO:0000313" key="4">
    <source>
        <dbReference type="Proteomes" id="UP000607559"/>
    </source>
</evidence>
<evidence type="ECO:0000259" key="2">
    <source>
        <dbReference type="Pfam" id="PF10988"/>
    </source>
</evidence>
<evidence type="ECO:0000256" key="1">
    <source>
        <dbReference type="SAM" id="SignalP"/>
    </source>
</evidence>
<dbReference type="RefSeq" id="WP_188937359.1">
    <property type="nucleotide sequence ID" value="NZ_BMJC01000006.1"/>
</dbReference>
<reference evidence="3" key="1">
    <citation type="journal article" date="2014" name="Int. J. Syst. Evol. Microbiol.">
        <title>Complete genome sequence of Corynebacterium casei LMG S-19264T (=DSM 44701T), isolated from a smear-ripened cheese.</title>
        <authorList>
            <consortium name="US DOE Joint Genome Institute (JGI-PGF)"/>
            <person name="Walter F."/>
            <person name="Albersmeier A."/>
            <person name="Kalinowski J."/>
            <person name="Ruckert C."/>
        </authorList>
    </citation>
    <scope>NUCLEOTIDE SEQUENCE</scope>
    <source>
        <strain evidence="3">CGMCC 1.15448</strain>
    </source>
</reference>
<dbReference type="Proteomes" id="UP000607559">
    <property type="component" value="Unassembled WGS sequence"/>
</dbReference>
<feature type="domain" description="Putative auto-transporter adhesin head GIN" evidence="2">
    <location>
        <begin position="38"/>
        <end position="221"/>
    </location>
</feature>
<dbReference type="AlphaFoldDB" id="A0A8J2XWS4"/>
<gene>
    <name evidence="3" type="ORF">GCM10011511_52270</name>
</gene>
<keyword evidence="4" id="KW-1185">Reference proteome</keyword>
<name>A0A8J2XWS4_9BACT</name>
<dbReference type="Pfam" id="PF10988">
    <property type="entry name" value="DUF2807"/>
    <property type="match status" value="1"/>
</dbReference>
<evidence type="ECO:0000313" key="3">
    <source>
        <dbReference type="EMBL" id="GGB21963.1"/>
    </source>
</evidence>
<accession>A0A8J2XWS4</accession>
<dbReference type="InterPro" id="IPR021255">
    <property type="entry name" value="DUF2807"/>
</dbReference>
<reference evidence="3" key="2">
    <citation type="submission" date="2020-09" db="EMBL/GenBank/DDBJ databases">
        <authorList>
            <person name="Sun Q."/>
            <person name="Zhou Y."/>
        </authorList>
    </citation>
    <scope>NUCLEOTIDE SEQUENCE</scope>
    <source>
        <strain evidence="3">CGMCC 1.15448</strain>
    </source>
</reference>
<protein>
    <recommendedName>
        <fullName evidence="2">Putative auto-transporter adhesin head GIN domain-containing protein</fullName>
    </recommendedName>
</protein>
<feature type="chain" id="PRO_5035204507" description="Putative auto-transporter adhesin head GIN domain-containing protein" evidence="1">
    <location>
        <begin position="21"/>
        <end position="238"/>
    </location>
</feature>
<feature type="signal peptide" evidence="1">
    <location>
        <begin position="1"/>
        <end position="20"/>
    </location>
</feature>
<keyword evidence="1" id="KW-0732">Signal</keyword>